<dbReference type="CDD" id="cd07645">
    <property type="entry name" value="I-BAR_IMD_BAIAP2L1"/>
    <property type="match status" value="1"/>
</dbReference>
<dbReference type="AlphaFoldDB" id="A0A8B9R1Z6"/>
<dbReference type="OrthoDB" id="3800937at2759"/>
<dbReference type="SUPFAM" id="SSF103657">
    <property type="entry name" value="BAR/IMD domain-like"/>
    <property type="match status" value="1"/>
</dbReference>
<evidence type="ECO:0000256" key="8">
    <source>
        <dbReference type="ARBA" id="ARBA00054781"/>
    </source>
</evidence>
<dbReference type="FunFam" id="1.20.1270.60:FF:000043">
    <property type="entry name" value="Brain-specific angiogenesis inhibitor 1-associated protein 2-like 1"/>
    <property type="match status" value="1"/>
</dbReference>
<protein>
    <recommendedName>
        <fullName evidence="9">BAR/IMD domain-containing adapter protein 2-like 1</fullName>
    </recommendedName>
    <alternativeName>
        <fullName evidence="10">Brain-specific angiogenesis inhibitor 1-associated protein 2-like protein 1</fullName>
    </alternativeName>
</protein>
<dbReference type="CTD" id="55971"/>
<dbReference type="GO" id="GO:0005856">
    <property type="term" value="C:cytoskeleton"/>
    <property type="evidence" value="ECO:0007669"/>
    <property type="project" value="UniProtKB-SubCell"/>
</dbReference>
<keyword evidence="3" id="KW-0963">Cytoplasm</keyword>
<evidence type="ECO:0000256" key="13">
    <source>
        <dbReference type="SAM" id="MobiDB-lite"/>
    </source>
</evidence>
<evidence type="ECO:0000256" key="5">
    <source>
        <dbReference type="ARBA" id="ARBA00023054"/>
    </source>
</evidence>
<dbReference type="InterPro" id="IPR027681">
    <property type="entry name" value="IRSp53/IRTKS/Pinkbar"/>
</dbReference>
<dbReference type="GO" id="GO:0005829">
    <property type="term" value="C:cytosol"/>
    <property type="evidence" value="ECO:0007669"/>
    <property type="project" value="TreeGrafter"/>
</dbReference>
<dbReference type="GO" id="GO:0005654">
    <property type="term" value="C:nucleoplasm"/>
    <property type="evidence" value="ECO:0007669"/>
    <property type="project" value="TreeGrafter"/>
</dbReference>
<dbReference type="GO" id="GO:0051017">
    <property type="term" value="P:actin filament bundle assembly"/>
    <property type="evidence" value="ECO:0007669"/>
    <property type="project" value="TreeGrafter"/>
</dbReference>
<dbReference type="Gene3D" id="1.20.1270.60">
    <property type="entry name" value="Arfaptin homology (AH) domain/BAR domain"/>
    <property type="match status" value="1"/>
</dbReference>
<dbReference type="PANTHER" id="PTHR14206">
    <property type="entry name" value="BRAIN-SPECIFIC ANGIOGENESIS INHIBITOR 1-ASSOCIATED PROTEIN 2"/>
    <property type="match status" value="1"/>
</dbReference>
<evidence type="ECO:0000256" key="3">
    <source>
        <dbReference type="ARBA" id="ARBA00022490"/>
    </source>
</evidence>
<comment type="subcellular location">
    <subcellularLocation>
        <location evidence="1">Cytoplasm</location>
        <location evidence="1">Cytoskeleton</location>
    </subcellularLocation>
</comment>
<evidence type="ECO:0000313" key="17">
    <source>
        <dbReference type="Proteomes" id="UP000694400"/>
    </source>
</evidence>
<dbReference type="Ensembl" id="ENSAPLT00020005737.1">
    <property type="protein sequence ID" value="ENSAPLP00020005331.1"/>
    <property type="gene ID" value="ENSAPLG00020003920.1"/>
</dbReference>
<gene>
    <name evidence="16" type="primary">BAIAP2L1</name>
</gene>
<evidence type="ECO:0000256" key="6">
    <source>
        <dbReference type="ARBA" id="ARBA00023203"/>
    </source>
</evidence>
<dbReference type="PROSITE" id="PS50002">
    <property type="entry name" value="SH3"/>
    <property type="match status" value="1"/>
</dbReference>
<dbReference type="PROSITE" id="PS51338">
    <property type="entry name" value="IMD"/>
    <property type="match status" value="1"/>
</dbReference>
<evidence type="ECO:0000313" key="16">
    <source>
        <dbReference type="Ensembl" id="ENSAPLP00020005331.1"/>
    </source>
</evidence>
<dbReference type="PANTHER" id="PTHR14206:SF4">
    <property type="entry name" value="BRAIN-SPECIFIC ANGIOGENESIS INHIBITOR 1-ASSOCIATED PROTEIN 2-LIKE PROTEIN 1"/>
    <property type="match status" value="1"/>
</dbReference>
<evidence type="ECO:0000256" key="4">
    <source>
        <dbReference type="ARBA" id="ARBA00022553"/>
    </source>
</evidence>
<reference evidence="16" key="2">
    <citation type="submission" date="2025-08" db="UniProtKB">
        <authorList>
            <consortium name="Ensembl"/>
        </authorList>
    </citation>
    <scope>IDENTIFICATION</scope>
</reference>
<dbReference type="GO" id="GO:0030838">
    <property type="term" value="P:positive regulation of actin filament polymerization"/>
    <property type="evidence" value="ECO:0007669"/>
    <property type="project" value="TreeGrafter"/>
</dbReference>
<dbReference type="Gene3D" id="2.30.30.40">
    <property type="entry name" value="SH3 Domains"/>
    <property type="match status" value="1"/>
</dbReference>
<accession>A0A8B9R1Z6</accession>
<dbReference type="Pfam" id="PF14604">
    <property type="entry name" value="SH3_9"/>
    <property type="match status" value="1"/>
</dbReference>
<evidence type="ECO:0000256" key="2">
    <source>
        <dbReference type="ARBA" id="ARBA00022443"/>
    </source>
</evidence>
<feature type="region of interest" description="Disordered" evidence="13">
    <location>
        <begin position="434"/>
        <end position="490"/>
    </location>
</feature>
<dbReference type="CDD" id="cd11913">
    <property type="entry name" value="SH3_BAIAP2L1"/>
    <property type="match status" value="1"/>
</dbReference>
<dbReference type="SUPFAM" id="SSF50044">
    <property type="entry name" value="SH3-domain"/>
    <property type="match status" value="1"/>
</dbReference>
<dbReference type="GO" id="GO:0007009">
    <property type="term" value="P:plasma membrane organization"/>
    <property type="evidence" value="ECO:0007669"/>
    <property type="project" value="InterPro"/>
</dbReference>
<reference evidence="16" key="3">
    <citation type="submission" date="2025-09" db="UniProtKB">
        <authorList>
            <consortium name="Ensembl"/>
        </authorList>
    </citation>
    <scope>IDENTIFICATION</scope>
</reference>
<dbReference type="Pfam" id="PF08397">
    <property type="entry name" value="IMD"/>
    <property type="match status" value="1"/>
</dbReference>
<feature type="domain" description="IMD" evidence="15">
    <location>
        <begin position="1"/>
        <end position="249"/>
    </location>
</feature>
<dbReference type="InterPro" id="IPR035592">
    <property type="entry name" value="IRTKS_SH3"/>
</dbReference>
<name>A0A8B9R1Z6_ANAPL</name>
<evidence type="ECO:0000256" key="12">
    <source>
        <dbReference type="SAM" id="Coils"/>
    </source>
</evidence>
<dbReference type="GO" id="GO:0003779">
    <property type="term" value="F:actin binding"/>
    <property type="evidence" value="ECO:0007669"/>
    <property type="project" value="UniProtKB-KW"/>
</dbReference>
<reference evidence="16" key="1">
    <citation type="submission" date="2019-08" db="EMBL/GenBank/DDBJ databases">
        <title>Three high-quality genomes provides insights into domestication of ducks.</title>
        <authorList>
            <person name="Hou Z.C."/>
            <person name="Zhu F."/>
            <person name="Yin Z.T."/>
            <person name="Zhang F."/>
        </authorList>
    </citation>
    <scope>NUCLEOTIDE SEQUENCE [LARGE SCALE GENOMIC DNA]</scope>
</reference>
<dbReference type="Proteomes" id="UP000694400">
    <property type="component" value="Chromosome 15"/>
</dbReference>
<dbReference type="InterPro" id="IPR030060">
    <property type="entry name" value="Baiap2l1_I-BAR_dom"/>
</dbReference>
<dbReference type="KEGG" id="apla:101804329"/>
<keyword evidence="5 12" id="KW-0175">Coiled coil</keyword>
<feature type="region of interest" description="Disordered" evidence="13">
    <location>
        <begin position="305"/>
        <end position="327"/>
    </location>
</feature>
<evidence type="ECO:0000256" key="10">
    <source>
        <dbReference type="ARBA" id="ARBA00080092"/>
    </source>
</evidence>
<organism evidence="16 17">
    <name type="scientific">Anas platyrhynchos</name>
    <name type="common">Mallard</name>
    <name type="synonym">Anas boschas</name>
    <dbReference type="NCBI Taxonomy" id="8839"/>
    <lineage>
        <taxon>Eukaryota</taxon>
        <taxon>Metazoa</taxon>
        <taxon>Chordata</taxon>
        <taxon>Craniata</taxon>
        <taxon>Vertebrata</taxon>
        <taxon>Euteleostomi</taxon>
        <taxon>Archelosauria</taxon>
        <taxon>Archosauria</taxon>
        <taxon>Dinosauria</taxon>
        <taxon>Saurischia</taxon>
        <taxon>Theropoda</taxon>
        <taxon>Coelurosauria</taxon>
        <taxon>Aves</taxon>
        <taxon>Neognathae</taxon>
        <taxon>Galloanserae</taxon>
        <taxon>Anseriformes</taxon>
        <taxon>Anatidae</taxon>
        <taxon>Anatinae</taxon>
        <taxon>Anas</taxon>
    </lineage>
</organism>
<evidence type="ECO:0000256" key="1">
    <source>
        <dbReference type="ARBA" id="ARBA00004245"/>
    </source>
</evidence>
<evidence type="ECO:0000259" key="15">
    <source>
        <dbReference type="PROSITE" id="PS51338"/>
    </source>
</evidence>
<dbReference type="GeneID" id="101804329"/>
<evidence type="ECO:0000256" key="9">
    <source>
        <dbReference type="ARBA" id="ARBA00070318"/>
    </source>
</evidence>
<feature type="coiled-coil region" evidence="12">
    <location>
        <begin position="119"/>
        <end position="153"/>
    </location>
</feature>
<proteinExistence type="predicted"/>
<dbReference type="InterPro" id="IPR027267">
    <property type="entry name" value="AH/BAR_dom_sf"/>
</dbReference>
<feature type="domain" description="SH3" evidence="14">
    <location>
        <begin position="338"/>
        <end position="401"/>
    </location>
</feature>
<dbReference type="SMART" id="SM00326">
    <property type="entry name" value="SH3"/>
    <property type="match status" value="1"/>
</dbReference>
<dbReference type="FunFam" id="2.30.30.40:FF:000018">
    <property type="entry name" value="Brain-specific angiogenesis inhibitor 1-associated protein 2"/>
    <property type="match status" value="1"/>
</dbReference>
<keyword evidence="7" id="KW-0206">Cytoskeleton</keyword>
<evidence type="ECO:0000259" key="14">
    <source>
        <dbReference type="PROSITE" id="PS50002"/>
    </source>
</evidence>
<dbReference type="GO" id="GO:0051764">
    <property type="term" value="P:actin crosslink formation"/>
    <property type="evidence" value="ECO:0007669"/>
    <property type="project" value="TreeGrafter"/>
</dbReference>
<keyword evidence="4" id="KW-0597">Phosphoprotein</keyword>
<keyword evidence="6" id="KW-0009">Actin-binding</keyword>
<dbReference type="InterPro" id="IPR036028">
    <property type="entry name" value="SH3-like_dom_sf"/>
</dbReference>
<comment type="function">
    <text evidence="8">May function as adapter protein. Involved in the formation of clusters of actin bundles. Plays a role in the reorganization of the actin cytoskeleton in response to bacterial infection.</text>
</comment>
<keyword evidence="2 11" id="KW-0728">SH3 domain</keyword>
<dbReference type="InterPro" id="IPR013606">
    <property type="entry name" value="I-BAR_dom"/>
</dbReference>
<evidence type="ECO:0000256" key="11">
    <source>
        <dbReference type="PROSITE-ProRule" id="PRU00192"/>
    </source>
</evidence>
<dbReference type="InterPro" id="IPR001452">
    <property type="entry name" value="SH3_domain"/>
</dbReference>
<sequence length="510" mass="57183">MSRDPEEVNRLTESTYKNVMEQFNPGLRNLINLGKNYEKAVNAMVVAGRAYYDSLAKIGDISADSPVSKELGQVLTEISRTHKKLNDSLEESFKKFHKEIISELEKKTDLDVKYMTATLKRYQNEHRSKLDSLEKSQAELKKIRRKSQGARNVMKYEHKEMEYLETVNSRQTDIQRFIAEGCREALLEEKRRFCFLVDKHCSFTQHMHFYHVQCAEFLNSKLPGWQEICSDATKVPEKVKMMIDEIRTPGSTPISGTPQPSPMIERNTMIGNDFYTYESVSKVPPAPTGRAYISPLVDMFNNPATVPKTSSERLNSTESSEDASLSRSTSVATGLNIMKRQKVKTIFPHTAGSNKTLLSFAQGDIIVLLVAEEKDGWLYGEHESTKAKGWFPSSYTRPLEEPAEEKAFAPVPSPAPIRSVSSVNLSEKAGVVLPPPDYLGSSQTGSSSDKRMESSKGTTVKTPTDRPENVGQKPDMNGIVKPPFLSGENPFATVKLRPTVTNDRSAPIIR</sequence>
<evidence type="ECO:0000256" key="7">
    <source>
        <dbReference type="ARBA" id="ARBA00023212"/>
    </source>
</evidence>
<dbReference type="RefSeq" id="XP_005020105.1">
    <property type="nucleotide sequence ID" value="XM_005020048.6"/>
</dbReference>